<evidence type="ECO:0000256" key="8">
    <source>
        <dbReference type="SAM" id="Coils"/>
    </source>
</evidence>
<evidence type="ECO:0000256" key="4">
    <source>
        <dbReference type="ARBA" id="ARBA00022792"/>
    </source>
</evidence>
<dbReference type="PANTHER" id="PTHR15415:SF7">
    <property type="entry name" value="MICOS COMPLEX SUBUNIT MIC60"/>
    <property type="match status" value="1"/>
</dbReference>
<comment type="similarity">
    <text evidence="2">Belongs to the MICOS complex subunit Mic60 family.</text>
</comment>
<evidence type="ECO:0000256" key="6">
    <source>
        <dbReference type="ARBA" id="ARBA00023128"/>
    </source>
</evidence>
<feature type="compositionally biased region" description="Basic and acidic residues" evidence="9">
    <location>
        <begin position="205"/>
        <end position="223"/>
    </location>
</feature>
<evidence type="ECO:0000256" key="2">
    <source>
        <dbReference type="ARBA" id="ARBA00010877"/>
    </source>
</evidence>
<reference evidence="10 11" key="1">
    <citation type="journal article" date="2018" name="PLoS Genet.">
        <title>Population sequencing reveals clonal diversity and ancestral inbreeding in the grapevine cultivar Chardonnay.</title>
        <authorList>
            <person name="Roach M.J."/>
            <person name="Johnson D.L."/>
            <person name="Bohlmann J."/>
            <person name="van Vuuren H.J."/>
            <person name="Jones S.J."/>
            <person name="Pretorius I.S."/>
            <person name="Schmidt S.A."/>
            <person name="Borneman A.R."/>
        </authorList>
    </citation>
    <scope>NUCLEOTIDE SEQUENCE [LARGE SCALE GENOMIC DNA]</scope>
    <source>
        <strain evidence="11">cv. Chardonnay</strain>
        <tissue evidence="10">Leaf</tissue>
    </source>
</reference>
<dbReference type="EMBL" id="QGNW01000005">
    <property type="protein sequence ID" value="RVX21042.1"/>
    <property type="molecule type" value="Genomic_DNA"/>
</dbReference>
<keyword evidence="6" id="KW-0496">Mitochondrion</keyword>
<dbReference type="Proteomes" id="UP000288805">
    <property type="component" value="Unassembled WGS sequence"/>
</dbReference>
<keyword evidence="5" id="KW-1133">Transmembrane helix</keyword>
<protein>
    <recommendedName>
        <fullName evidence="12">MICOS complex subunit MIC60</fullName>
    </recommendedName>
</protein>
<feature type="compositionally biased region" description="Low complexity" evidence="9">
    <location>
        <begin position="193"/>
        <end position="204"/>
    </location>
</feature>
<evidence type="ECO:0000256" key="3">
    <source>
        <dbReference type="ARBA" id="ARBA00022692"/>
    </source>
</evidence>
<keyword evidence="8" id="KW-0175">Coiled coil</keyword>
<proteinExistence type="inferred from homology"/>
<feature type="region of interest" description="Disordered" evidence="9">
    <location>
        <begin position="170"/>
        <end position="275"/>
    </location>
</feature>
<gene>
    <name evidence="10" type="ORF">CK203_001847</name>
</gene>
<comment type="caution">
    <text evidence="10">The sequence shown here is derived from an EMBL/GenBank/DDBJ whole genome shotgun (WGS) entry which is preliminary data.</text>
</comment>
<evidence type="ECO:0000313" key="11">
    <source>
        <dbReference type="Proteomes" id="UP000288805"/>
    </source>
</evidence>
<feature type="coiled-coil region" evidence="8">
    <location>
        <begin position="410"/>
        <end position="479"/>
    </location>
</feature>
<dbReference type="Pfam" id="PF09731">
    <property type="entry name" value="Mitofilin"/>
    <property type="match status" value="2"/>
</dbReference>
<evidence type="ECO:0008006" key="12">
    <source>
        <dbReference type="Google" id="ProtNLM"/>
    </source>
</evidence>
<dbReference type="InterPro" id="IPR019133">
    <property type="entry name" value="MIC60"/>
</dbReference>
<dbReference type="AlphaFoldDB" id="A0A438KIL8"/>
<comment type="subcellular location">
    <subcellularLocation>
        <location evidence="1">Mitochondrion inner membrane</location>
    </subcellularLocation>
</comment>
<evidence type="ECO:0000313" key="10">
    <source>
        <dbReference type="EMBL" id="RVX21042.1"/>
    </source>
</evidence>
<evidence type="ECO:0000256" key="7">
    <source>
        <dbReference type="ARBA" id="ARBA00023136"/>
    </source>
</evidence>
<evidence type="ECO:0000256" key="1">
    <source>
        <dbReference type="ARBA" id="ARBA00004273"/>
    </source>
</evidence>
<name>A0A438KIL8_VITVI</name>
<dbReference type="GO" id="GO:0005743">
    <property type="term" value="C:mitochondrial inner membrane"/>
    <property type="evidence" value="ECO:0007669"/>
    <property type="project" value="UniProtKB-SubCell"/>
</dbReference>
<evidence type="ECO:0000256" key="5">
    <source>
        <dbReference type="ARBA" id="ARBA00022989"/>
    </source>
</evidence>
<dbReference type="PANTHER" id="PTHR15415">
    <property type="entry name" value="MITOFILIN"/>
    <property type="match status" value="1"/>
</dbReference>
<organism evidence="10 11">
    <name type="scientific">Vitis vinifera</name>
    <name type="common">Grape</name>
    <dbReference type="NCBI Taxonomy" id="29760"/>
    <lineage>
        <taxon>Eukaryota</taxon>
        <taxon>Viridiplantae</taxon>
        <taxon>Streptophyta</taxon>
        <taxon>Embryophyta</taxon>
        <taxon>Tracheophyta</taxon>
        <taxon>Spermatophyta</taxon>
        <taxon>Magnoliopsida</taxon>
        <taxon>eudicotyledons</taxon>
        <taxon>Gunneridae</taxon>
        <taxon>Pentapetalae</taxon>
        <taxon>rosids</taxon>
        <taxon>Vitales</taxon>
        <taxon>Vitaceae</taxon>
        <taxon>Viteae</taxon>
        <taxon>Vitis</taxon>
    </lineage>
</organism>
<sequence length="808" mass="88549">MLRRSVLEISSRKYYARVPRRITSQACFMKFSLAAVGFFQSIQEEFTIWHGFTSLGTSLELGFLPHGLQIPPFFSSRKEFSAASQQNTSQGSGSTGKPSNSGSFMSKYIVGGVVIGAAVMTAYQTGYLDQIIVKEPHSSSEPTRTGVVDLGVEVPVLKSEETGVVDSLVVPVPKSGDSQETGVSDLRERAGLPNSEDPNESSSNVEHKTEPRSDFPHVEDLREKKVKNQFPVKDIADLTPEESAVPIQEKDLPPYPHISTASNDQITDSGTSSEGNIDMKDQEAIPSMEQNHGVPTISKTILDNTVPEKSNMDTVGITKDGLGKDLEPPGSLVDAYYLTDKGDQTTAASSNGQGIGGDKHFSKEKEASVSTIEDLNGAYISNDGKLVLDFLQAIHAAEKRQAELDAHAFSEQKRIMKEKYEKELKDARVKELMYAEEAAMLEKELNQERAKLAATIKSLQEKAEEKLKTELEQKECESELELKKALELAKAELAAAIASEKASHIEKIAEANLHIDALCMAFYARSEEARQTHSVHKLALGALALEDALSKGLPIQTEIVVLHKYLDGIDKDSLLALVLSSLPEETRNHGTDTVLQLNQKEVCHSILPSPYPILYKTHHQSLHWRKLLFPFAAAWIWGFCELPLYVSCIYQDDEVHDASFYCSMLNILLSFAPCVMNHYPVAKMSAVLIIESSSFSEFDDLKATLRHFSLIPPGGGGILAHSLANVASRLKVKQGDQSGDGIESVINRVESYLAQGQLVEAADALEDGVRGSEAAEIIVDWVKQARNRAIAEQALTLLQSYATSVSLT</sequence>
<keyword evidence="3" id="KW-0812">Transmembrane</keyword>
<evidence type="ECO:0000256" key="9">
    <source>
        <dbReference type="SAM" id="MobiDB-lite"/>
    </source>
</evidence>
<accession>A0A438KIL8</accession>
<keyword evidence="4" id="KW-0999">Mitochondrion inner membrane</keyword>
<feature type="compositionally biased region" description="Polar residues" evidence="9">
    <location>
        <begin position="259"/>
        <end position="275"/>
    </location>
</feature>
<keyword evidence="7" id="KW-0472">Membrane</keyword>